<protein>
    <submittedName>
        <fullName evidence="2">Uncharacterized protein</fullName>
    </submittedName>
</protein>
<reference evidence="2" key="1">
    <citation type="submission" date="2021-04" db="EMBL/GenBank/DDBJ databases">
        <title>Complete genome sequence for Sulfitobacter sp. strain JK7-1.</title>
        <authorList>
            <person name="Park S.-J."/>
        </authorList>
    </citation>
    <scope>NUCLEOTIDE SEQUENCE</scope>
    <source>
        <strain evidence="2">JK7-1</strain>
    </source>
</reference>
<proteinExistence type="predicted"/>
<gene>
    <name evidence="2" type="ORF">KDD17_07135</name>
</gene>
<organism evidence="2 3">
    <name type="scientific">Sulfitobacter albidus</name>
    <dbReference type="NCBI Taxonomy" id="2829501"/>
    <lineage>
        <taxon>Bacteria</taxon>
        <taxon>Pseudomonadati</taxon>
        <taxon>Pseudomonadota</taxon>
        <taxon>Alphaproteobacteria</taxon>
        <taxon>Rhodobacterales</taxon>
        <taxon>Roseobacteraceae</taxon>
        <taxon>Sulfitobacter</taxon>
    </lineage>
</organism>
<sequence length="96" mass="10403">MMRTTALLCAGLMALAACDPAEFDPDPDVRRDARASRTCQAAVKDQTGDGTVQLNTTLPIVEINQYIIDAPGVQEQWMCRTDDEGNATQLYKLGVG</sequence>
<dbReference type="AlphaFoldDB" id="A0A975JFS4"/>
<dbReference type="Proteomes" id="UP000683291">
    <property type="component" value="Chromosome 1"/>
</dbReference>
<evidence type="ECO:0000256" key="1">
    <source>
        <dbReference type="SAM" id="SignalP"/>
    </source>
</evidence>
<feature type="signal peptide" evidence="1">
    <location>
        <begin position="1"/>
        <end position="16"/>
    </location>
</feature>
<dbReference type="KEGG" id="sual:KDD17_07135"/>
<keyword evidence="1" id="KW-0732">Signal</keyword>
<dbReference type="RefSeq" id="WP_212705909.1">
    <property type="nucleotide sequence ID" value="NZ_CP073581.1"/>
</dbReference>
<evidence type="ECO:0000313" key="3">
    <source>
        <dbReference type="Proteomes" id="UP000683291"/>
    </source>
</evidence>
<dbReference type="EMBL" id="CP073581">
    <property type="protein sequence ID" value="QUJ77716.1"/>
    <property type="molecule type" value="Genomic_DNA"/>
</dbReference>
<name>A0A975JFS4_9RHOB</name>
<keyword evidence="3" id="KW-1185">Reference proteome</keyword>
<evidence type="ECO:0000313" key="2">
    <source>
        <dbReference type="EMBL" id="QUJ77716.1"/>
    </source>
</evidence>
<accession>A0A975JFS4</accession>
<dbReference type="PROSITE" id="PS51257">
    <property type="entry name" value="PROKAR_LIPOPROTEIN"/>
    <property type="match status" value="1"/>
</dbReference>
<feature type="chain" id="PRO_5037491742" evidence="1">
    <location>
        <begin position="17"/>
        <end position="96"/>
    </location>
</feature>